<gene>
    <name evidence="3" type="ORF">SAMN04515666_10346</name>
</gene>
<dbReference type="PANTHER" id="PTHR44051:SF8">
    <property type="entry name" value="GLUTATHIONE S-TRANSFERASE GSTA"/>
    <property type="match status" value="1"/>
</dbReference>
<evidence type="ECO:0000313" key="4">
    <source>
        <dbReference type="Proteomes" id="UP000199664"/>
    </source>
</evidence>
<dbReference type="PROSITE" id="PS50404">
    <property type="entry name" value="GST_NTER"/>
    <property type="match status" value="1"/>
</dbReference>
<dbReference type="PANTHER" id="PTHR44051">
    <property type="entry name" value="GLUTATHIONE S-TRANSFERASE-RELATED"/>
    <property type="match status" value="1"/>
</dbReference>
<accession>A0A1H7N804</accession>
<reference evidence="4" key="1">
    <citation type="submission" date="2016-10" db="EMBL/GenBank/DDBJ databases">
        <authorList>
            <person name="Varghese N."/>
            <person name="Submissions S."/>
        </authorList>
    </citation>
    <scope>NUCLEOTIDE SEQUENCE [LARGE SCALE GENOMIC DNA]</scope>
    <source>
        <strain evidence="4">LMG 26383,CCUG 61248,R- 45681</strain>
    </source>
</reference>
<feature type="domain" description="GST N-terminal" evidence="2">
    <location>
        <begin position="1"/>
        <end position="80"/>
    </location>
</feature>
<dbReference type="InterPro" id="IPR036249">
    <property type="entry name" value="Thioredoxin-like_sf"/>
</dbReference>
<dbReference type="EMBL" id="FOAN01000003">
    <property type="protein sequence ID" value="SEL19722.1"/>
    <property type="molecule type" value="Genomic_DNA"/>
</dbReference>
<feature type="compositionally biased region" description="Low complexity" evidence="1">
    <location>
        <begin position="198"/>
        <end position="210"/>
    </location>
</feature>
<keyword evidence="4" id="KW-1185">Reference proteome</keyword>
<dbReference type="SUPFAM" id="SSF52833">
    <property type="entry name" value="Thioredoxin-like"/>
    <property type="match status" value="1"/>
</dbReference>
<dbReference type="Gene3D" id="1.20.1050.10">
    <property type="match status" value="1"/>
</dbReference>
<evidence type="ECO:0000259" key="2">
    <source>
        <dbReference type="PROSITE" id="PS50404"/>
    </source>
</evidence>
<name>A0A1H7N804_9HYPH</name>
<dbReference type="SFLD" id="SFLDS00019">
    <property type="entry name" value="Glutathione_Transferase_(cytos"/>
    <property type="match status" value="1"/>
</dbReference>
<dbReference type="SFLD" id="SFLDG00358">
    <property type="entry name" value="Main_(cytGST)"/>
    <property type="match status" value="1"/>
</dbReference>
<dbReference type="InterPro" id="IPR004045">
    <property type="entry name" value="Glutathione_S-Trfase_N"/>
</dbReference>
<dbReference type="InterPro" id="IPR040079">
    <property type="entry name" value="Glutathione_S-Trfase"/>
</dbReference>
<dbReference type="Pfam" id="PF02798">
    <property type="entry name" value="GST_N"/>
    <property type="match status" value="1"/>
</dbReference>
<dbReference type="GO" id="GO:0016740">
    <property type="term" value="F:transferase activity"/>
    <property type="evidence" value="ECO:0007669"/>
    <property type="project" value="UniProtKB-KW"/>
</dbReference>
<keyword evidence="3" id="KW-0808">Transferase</keyword>
<dbReference type="OrthoDB" id="7583243at2"/>
<evidence type="ECO:0000256" key="1">
    <source>
        <dbReference type="SAM" id="MobiDB-lite"/>
    </source>
</evidence>
<evidence type="ECO:0000313" key="3">
    <source>
        <dbReference type="EMBL" id="SEL19722.1"/>
    </source>
</evidence>
<organism evidence="3 4">
    <name type="scientific">Bosea lupini</name>
    <dbReference type="NCBI Taxonomy" id="1036779"/>
    <lineage>
        <taxon>Bacteria</taxon>
        <taxon>Pseudomonadati</taxon>
        <taxon>Pseudomonadota</taxon>
        <taxon>Alphaproteobacteria</taxon>
        <taxon>Hyphomicrobiales</taxon>
        <taxon>Boseaceae</taxon>
        <taxon>Bosea</taxon>
    </lineage>
</organism>
<dbReference type="AlphaFoldDB" id="A0A1H7N804"/>
<dbReference type="CDD" id="cd03057">
    <property type="entry name" value="GST_N_Beta"/>
    <property type="match status" value="1"/>
</dbReference>
<dbReference type="SUPFAM" id="SSF47616">
    <property type="entry name" value="GST C-terminal domain-like"/>
    <property type="match status" value="1"/>
</dbReference>
<dbReference type="Gene3D" id="3.40.30.10">
    <property type="entry name" value="Glutaredoxin"/>
    <property type="match status" value="1"/>
</dbReference>
<protein>
    <submittedName>
        <fullName evidence="3">Glutathione S-transferase</fullName>
    </submittedName>
</protein>
<dbReference type="RefSeq" id="WP_091832622.1">
    <property type="nucleotide sequence ID" value="NZ_FOAN01000003.1"/>
</dbReference>
<proteinExistence type="predicted"/>
<dbReference type="InterPro" id="IPR036282">
    <property type="entry name" value="Glutathione-S-Trfase_C_sf"/>
</dbReference>
<dbReference type="STRING" id="1036779.SAMN04515666_10346"/>
<sequence>MLRLHYYPGFISLATHIVIEEIGLDYELSFVNLHKGPNRSPSYLALHPDGLVPVLEDGDLVLYESVAIILHLLEKTGGASLLPEQGSALRPQFYKWLMWLSTALHANLSLYLHPSKVAASVEAQAEVRDAAEQRVNAQFDRVEEELARHGGAWLLGDTYGRGRLSLYACPLVARHASTRRQPTATGRLSAAHDRPASRAARPCAGAHPAAMGLRLRDPGSGPCFQRAPSTLRSAPAAPDRGSSPRCGRS</sequence>
<feature type="region of interest" description="Disordered" evidence="1">
    <location>
        <begin position="178"/>
        <end position="249"/>
    </location>
</feature>
<dbReference type="Proteomes" id="UP000199664">
    <property type="component" value="Unassembled WGS sequence"/>
</dbReference>